<dbReference type="EMBL" id="MJFZ01002699">
    <property type="protein sequence ID" value="RAW20553.1"/>
    <property type="molecule type" value="Genomic_DNA"/>
</dbReference>
<protein>
    <submittedName>
        <fullName evidence="1">Uncharacterized protein</fullName>
    </submittedName>
</protein>
<accession>A0A329R829</accession>
<name>A0A329R829_9STRA</name>
<dbReference type="VEuPathDB" id="FungiDB:PC110_g23005"/>
<reference evidence="1 2" key="1">
    <citation type="submission" date="2018-01" db="EMBL/GenBank/DDBJ databases">
        <title>Draft genome of the strawberry crown rot pathogen Phytophthora cactorum.</title>
        <authorList>
            <person name="Armitage A.D."/>
            <person name="Lysoe E."/>
            <person name="Nellist C.F."/>
            <person name="Harrison R.J."/>
            <person name="Brurberg M.B."/>
        </authorList>
    </citation>
    <scope>NUCLEOTIDE SEQUENCE [LARGE SCALE GENOMIC DNA]</scope>
    <source>
        <strain evidence="1 2">10300</strain>
    </source>
</reference>
<proteinExistence type="predicted"/>
<organism evidence="1 2">
    <name type="scientific">Phytophthora cactorum</name>
    <dbReference type="NCBI Taxonomy" id="29920"/>
    <lineage>
        <taxon>Eukaryota</taxon>
        <taxon>Sar</taxon>
        <taxon>Stramenopiles</taxon>
        <taxon>Oomycota</taxon>
        <taxon>Peronosporomycetes</taxon>
        <taxon>Peronosporales</taxon>
        <taxon>Peronosporaceae</taxon>
        <taxon>Phytophthora</taxon>
    </lineage>
</organism>
<keyword evidence="2" id="KW-1185">Reference proteome</keyword>
<dbReference type="AlphaFoldDB" id="A0A329R829"/>
<evidence type="ECO:0000313" key="1">
    <source>
        <dbReference type="EMBL" id="RAW20553.1"/>
    </source>
</evidence>
<comment type="caution">
    <text evidence="1">The sequence shown here is derived from an EMBL/GenBank/DDBJ whole genome shotgun (WGS) entry which is preliminary data.</text>
</comment>
<evidence type="ECO:0000313" key="2">
    <source>
        <dbReference type="Proteomes" id="UP000251314"/>
    </source>
</evidence>
<sequence>MATSRRRSSMLRSLSGFMHYRNVIFYLASVVNTIVETRERGWHTSITISSSLWTYEYETALNRQQDARAQTLKALLRLVSRFLRMTRLYRRRLLPWIWCSDTALKLSSFNTIKDAAVCPDARGWFIGLSKVFLSSTSHL</sequence>
<gene>
    <name evidence="1" type="ORF">PC110_g23005</name>
</gene>
<dbReference type="Proteomes" id="UP000251314">
    <property type="component" value="Unassembled WGS sequence"/>
</dbReference>